<comment type="caution">
    <text evidence="1">The sequence shown here is derived from an EMBL/GenBank/DDBJ whole genome shotgun (WGS) entry which is preliminary data.</text>
</comment>
<dbReference type="InterPro" id="IPR016155">
    <property type="entry name" value="Mopterin_synth/thiamin_S_b"/>
</dbReference>
<dbReference type="OrthoDB" id="163636at2"/>
<accession>A0A837DCB3</accession>
<evidence type="ECO:0000313" key="2">
    <source>
        <dbReference type="Proteomes" id="UP000030848"/>
    </source>
</evidence>
<dbReference type="PANTHER" id="PTHR34472:SF1">
    <property type="entry name" value="SULFUR CARRIER PROTEIN THIS"/>
    <property type="match status" value="1"/>
</dbReference>
<gene>
    <name evidence="1" type="ORF">MINT15_11030</name>
</gene>
<dbReference type="EMBL" id="JRZE01000003">
    <property type="protein sequence ID" value="KHF44221.1"/>
    <property type="molecule type" value="Genomic_DNA"/>
</dbReference>
<dbReference type="PANTHER" id="PTHR34472">
    <property type="entry name" value="SULFUR CARRIER PROTEIN THIS"/>
    <property type="match status" value="1"/>
</dbReference>
<dbReference type="NCBIfam" id="TIGR01683">
    <property type="entry name" value="thiS"/>
    <property type="match status" value="1"/>
</dbReference>
<evidence type="ECO:0000313" key="1">
    <source>
        <dbReference type="EMBL" id="KHF44221.1"/>
    </source>
</evidence>
<dbReference type="CDD" id="cd00565">
    <property type="entry name" value="Ubl_ThiS"/>
    <property type="match status" value="1"/>
</dbReference>
<dbReference type="Gene3D" id="3.10.20.30">
    <property type="match status" value="1"/>
</dbReference>
<sequence length="66" mass="6967">MRVFVNGEQRELPDGSTVADVLTATVKDVQGIAVALNGEVVRRGRWSETVVTDGAKVEILTAVQGG</sequence>
<dbReference type="InterPro" id="IPR012675">
    <property type="entry name" value="Beta-grasp_dom_sf"/>
</dbReference>
<dbReference type="Proteomes" id="UP000030848">
    <property type="component" value="Unassembled WGS sequence"/>
</dbReference>
<dbReference type="InterPro" id="IPR003749">
    <property type="entry name" value="ThiS/MoaD-like"/>
</dbReference>
<organism evidence="1 2">
    <name type="scientific">Saccharomonospora viridis</name>
    <dbReference type="NCBI Taxonomy" id="1852"/>
    <lineage>
        <taxon>Bacteria</taxon>
        <taxon>Bacillati</taxon>
        <taxon>Actinomycetota</taxon>
        <taxon>Actinomycetes</taxon>
        <taxon>Pseudonocardiales</taxon>
        <taxon>Pseudonocardiaceae</taxon>
        <taxon>Saccharomonospora</taxon>
    </lineage>
</organism>
<reference evidence="1 2" key="1">
    <citation type="submission" date="2014-10" db="EMBL/GenBank/DDBJ databases">
        <title>Genome sequence of Micropolyspora internatus JCM3315.</title>
        <authorList>
            <person name="Shin S.-K."/>
            <person name="Yi H."/>
        </authorList>
    </citation>
    <scope>NUCLEOTIDE SEQUENCE [LARGE SCALE GENOMIC DNA]</scope>
    <source>
        <strain evidence="1 2">JCM 3315</strain>
    </source>
</reference>
<protein>
    <submittedName>
        <fullName evidence="1">Thiamine biosynthesis protein ThiS</fullName>
    </submittedName>
</protein>
<dbReference type="InterPro" id="IPR010035">
    <property type="entry name" value="Thi_S"/>
</dbReference>
<proteinExistence type="predicted"/>
<name>A0A837DCB3_9PSEU</name>
<dbReference type="Pfam" id="PF02597">
    <property type="entry name" value="ThiS"/>
    <property type="match status" value="1"/>
</dbReference>
<dbReference type="AlphaFoldDB" id="A0A837DCB3"/>
<dbReference type="RefSeq" id="WP_037309053.1">
    <property type="nucleotide sequence ID" value="NZ_CALJZO010000090.1"/>
</dbReference>
<dbReference type="SUPFAM" id="SSF54285">
    <property type="entry name" value="MoaD/ThiS"/>
    <property type="match status" value="1"/>
</dbReference>